<dbReference type="SUPFAM" id="SSF63825">
    <property type="entry name" value="YWTD domain"/>
    <property type="match status" value="1"/>
</dbReference>
<dbReference type="InterPro" id="IPR050952">
    <property type="entry name" value="TRIM-NHL_E3_ligases"/>
</dbReference>
<feature type="compositionally biased region" description="Basic and acidic residues" evidence="1">
    <location>
        <begin position="16"/>
        <end position="34"/>
    </location>
</feature>
<dbReference type="GO" id="GO:0000209">
    <property type="term" value="P:protein polyubiquitination"/>
    <property type="evidence" value="ECO:0007669"/>
    <property type="project" value="TreeGrafter"/>
</dbReference>
<protein>
    <submittedName>
        <fullName evidence="3">Uncharacterized protein</fullName>
    </submittedName>
</protein>
<accession>A0A9D4IKU0</accession>
<evidence type="ECO:0000313" key="3">
    <source>
        <dbReference type="EMBL" id="KAH3776644.1"/>
    </source>
</evidence>
<keyword evidence="4" id="KW-1185">Reference proteome</keyword>
<comment type="caution">
    <text evidence="3">The sequence shown here is derived from an EMBL/GenBank/DDBJ whole genome shotgun (WGS) entry which is preliminary data.</text>
</comment>
<dbReference type="EMBL" id="JAIWYP010000009">
    <property type="protein sequence ID" value="KAH3776644.1"/>
    <property type="molecule type" value="Genomic_DNA"/>
</dbReference>
<evidence type="ECO:0000256" key="1">
    <source>
        <dbReference type="SAM" id="MobiDB-lite"/>
    </source>
</evidence>
<gene>
    <name evidence="2" type="ORF">DPMN_177955</name>
    <name evidence="3" type="ORF">DPMN_178075</name>
</gene>
<name>A0A9D4IKU0_DREPO</name>
<dbReference type="GO" id="GO:0043161">
    <property type="term" value="P:proteasome-mediated ubiquitin-dependent protein catabolic process"/>
    <property type="evidence" value="ECO:0007669"/>
    <property type="project" value="TreeGrafter"/>
</dbReference>
<dbReference type="GO" id="GO:0008270">
    <property type="term" value="F:zinc ion binding"/>
    <property type="evidence" value="ECO:0007669"/>
    <property type="project" value="UniProtKB-KW"/>
</dbReference>
<evidence type="ECO:0000313" key="4">
    <source>
        <dbReference type="Proteomes" id="UP000828390"/>
    </source>
</evidence>
<organism evidence="3 4">
    <name type="scientific">Dreissena polymorpha</name>
    <name type="common">Zebra mussel</name>
    <name type="synonym">Mytilus polymorpha</name>
    <dbReference type="NCBI Taxonomy" id="45954"/>
    <lineage>
        <taxon>Eukaryota</taxon>
        <taxon>Metazoa</taxon>
        <taxon>Spiralia</taxon>
        <taxon>Lophotrochozoa</taxon>
        <taxon>Mollusca</taxon>
        <taxon>Bivalvia</taxon>
        <taxon>Autobranchia</taxon>
        <taxon>Heteroconchia</taxon>
        <taxon>Euheterodonta</taxon>
        <taxon>Imparidentia</taxon>
        <taxon>Neoheterodontei</taxon>
        <taxon>Myida</taxon>
        <taxon>Dreissenoidea</taxon>
        <taxon>Dreissenidae</taxon>
        <taxon>Dreissena</taxon>
    </lineage>
</organism>
<sequence length="331" mass="36896">MNANEHTNCDITIKSGQDKSTESTDNRSVHDAVGKKNATSPEHEDNGEHSDVQGAQVREVDYMEYCVVSRKDEEAVEITSMAPLRDTGGMLVCDHCNGEVKLLDRAFRQTHKYCSVFKPWGAAVLDEEFIVVTFPFVRLMQYFKFQDGCKKLAPWFPIKSQNEYYGVTGNKQRIVAVCRHDGENMSDTPGVHIMARGGIVLHFVRKDSQGRQLFVNPDHIALNKSTKLVYVSDSGTHSVVCLNLEGELVRTFSAPELSPRGVTVDQANGNIYVCECNSESVLRLNCDLLVVEKLKLKGDTLQNLMAISHCSKTDRLAVSSESTPFVKVFVV</sequence>
<feature type="compositionally biased region" description="Basic and acidic residues" evidence="1">
    <location>
        <begin position="41"/>
        <end position="51"/>
    </location>
</feature>
<feature type="compositionally biased region" description="Polar residues" evidence="1">
    <location>
        <begin position="1"/>
        <end position="10"/>
    </location>
</feature>
<dbReference type="PANTHER" id="PTHR24104">
    <property type="entry name" value="E3 UBIQUITIN-PROTEIN LIGASE NHLRC1-RELATED"/>
    <property type="match status" value="1"/>
</dbReference>
<dbReference type="PANTHER" id="PTHR24104:SF25">
    <property type="entry name" value="PROTEIN LIN-41"/>
    <property type="match status" value="1"/>
</dbReference>
<proteinExistence type="predicted"/>
<dbReference type="Gene3D" id="2.120.10.30">
    <property type="entry name" value="TolB, C-terminal domain"/>
    <property type="match status" value="1"/>
</dbReference>
<feature type="region of interest" description="Disordered" evidence="1">
    <location>
        <begin position="1"/>
        <end position="54"/>
    </location>
</feature>
<reference evidence="3" key="2">
    <citation type="submission" date="2020-11" db="EMBL/GenBank/DDBJ databases">
        <authorList>
            <person name="McCartney M.A."/>
            <person name="Auch B."/>
            <person name="Kono T."/>
            <person name="Mallez S."/>
            <person name="Becker A."/>
            <person name="Gohl D.M."/>
            <person name="Silverstein K.A.T."/>
            <person name="Koren S."/>
            <person name="Bechman K.B."/>
            <person name="Herman A."/>
            <person name="Abrahante J.E."/>
            <person name="Garbe J."/>
        </authorList>
    </citation>
    <scope>NUCLEOTIDE SEQUENCE</scope>
    <source>
        <strain evidence="3">Duluth1</strain>
        <tissue evidence="3">Whole animal</tissue>
    </source>
</reference>
<dbReference type="InterPro" id="IPR011042">
    <property type="entry name" value="6-blade_b-propeller_TolB-like"/>
</dbReference>
<reference evidence="3" key="1">
    <citation type="journal article" date="2019" name="bioRxiv">
        <title>The Genome of the Zebra Mussel, Dreissena polymorpha: A Resource for Invasive Species Research.</title>
        <authorList>
            <person name="McCartney M.A."/>
            <person name="Auch B."/>
            <person name="Kono T."/>
            <person name="Mallez S."/>
            <person name="Zhang Y."/>
            <person name="Obille A."/>
            <person name="Becker A."/>
            <person name="Abrahante J.E."/>
            <person name="Garbe J."/>
            <person name="Badalamenti J.P."/>
            <person name="Herman A."/>
            <person name="Mangelson H."/>
            <person name="Liachko I."/>
            <person name="Sullivan S."/>
            <person name="Sone E.D."/>
            <person name="Koren S."/>
            <person name="Silverstein K.A.T."/>
            <person name="Beckman K.B."/>
            <person name="Gohl D.M."/>
        </authorList>
    </citation>
    <scope>NUCLEOTIDE SEQUENCE</scope>
    <source>
        <strain evidence="3">Duluth1</strain>
        <tissue evidence="3">Whole animal</tissue>
    </source>
</reference>
<dbReference type="AlphaFoldDB" id="A0A9D4IKU0"/>
<dbReference type="GO" id="GO:0061630">
    <property type="term" value="F:ubiquitin protein ligase activity"/>
    <property type="evidence" value="ECO:0007669"/>
    <property type="project" value="TreeGrafter"/>
</dbReference>
<dbReference type="EMBL" id="JAIWYP010000009">
    <property type="protein sequence ID" value="KAH3776527.1"/>
    <property type="molecule type" value="Genomic_DNA"/>
</dbReference>
<evidence type="ECO:0000313" key="2">
    <source>
        <dbReference type="EMBL" id="KAH3776527.1"/>
    </source>
</evidence>
<dbReference type="Proteomes" id="UP000828390">
    <property type="component" value="Unassembled WGS sequence"/>
</dbReference>